<dbReference type="Gene3D" id="3.40.50.150">
    <property type="entry name" value="Vaccinia Virus protein VP39"/>
    <property type="match status" value="1"/>
</dbReference>
<keyword evidence="3" id="KW-0489">Methyltransferase</keyword>
<gene>
    <name evidence="3" type="ORF">BJY28_002836</name>
</gene>
<dbReference type="InterPro" id="IPR041698">
    <property type="entry name" value="Methyltransf_25"/>
</dbReference>
<evidence type="ECO:0000256" key="1">
    <source>
        <dbReference type="ARBA" id="ARBA00022679"/>
    </source>
</evidence>
<dbReference type="AlphaFoldDB" id="A0A852X7H7"/>
<evidence type="ECO:0000259" key="2">
    <source>
        <dbReference type="Pfam" id="PF13649"/>
    </source>
</evidence>
<evidence type="ECO:0000313" key="3">
    <source>
        <dbReference type="EMBL" id="NYG38367.1"/>
    </source>
</evidence>
<dbReference type="GO" id="GO:0008168">
    <property type="term" value="F:methyltransferase activity"/>
    <property type="evidence" value="ECO:0007669"/>
    <property type="project" value="UniProtKB-KW"/>
</dbReference>
<dbReference type="EMBL" id="JACBZX010000001">
    <property type="protein sequence ID" value="NYG38367.1"/>
    <property type="molecule type" value="Genomic_DNA"/>
</dbReference>
<comment type="caution">
    <text evidence="3">The sequence shown here is derived from an EMBL/GenBank/DDBJ whole genome shotgun (WGS) entry which is preliminary data.</text>
</comment>
<protein>
    <submittedName>
        <fullName evidence="3">Putative TPR repeat methyltransferase</fullName>
    </submittedName>
</protein>
<dbReference type="SUPFAM" id="SSF53335">
    <property type="entry name" value="S-adenosyl-L-methionine-dependent methyltransferases"/>
    <property type="match status" value="1"/>
</dbReference>
<keyword evidence="1 3" id="KW-0808">Transferase</keyword>
<dbReference type="InterPro" id="IPR029063">
    <property type="entry name" value="SAM-dependent_MTases_sf"/>
</dbReference>
<dbReference type="Pfam" id="PF13649">
    <property type="entry name" value="Methyltransf_25"/>
    <property type="match status" value="1"/>
</dbReference>
<sequence>MPEQPSGDDLPEIRTRWSEVSGGIEAAYAYRQRFDDLVEQGVDVHGEARLVTALRPPPSRVLDAGCGEGRIASRLTWLGHDVVGVDADRHLLELAEERDTQTRFVVADLATLSLRSQSFDLILLAGNVVPYLADGTLVDVLRRLRQHLDAGGLLVTGYSLPGSQPRGAAEVSVRDFERAAFAAGLALVQQYASWDRAPWPGDGTYRLSLHRPA</sequence>
<feature type="domain" description="Methyltransferase" evidence="2">
    <location>
        <begin position="61"/>
        <end position="152"/>
    </location>
</feature>
<organism evidence="3 4">
    <name type="scientific">Janibacter alkaliphilus</name>
    <dbReference type="NCBI Taxonomy" id="1069963"/>
    <lineage>
        <taxon>Bacteria</taxon>
        <taxon>Bacillati</taxon>
        <taxon>Actinomycetota</taxon>
        <taxon>Actinomycetes</taxon>
        <taxon>Micrococcales</taxon>
        <taxon>Intrasporangiaceae</taxon>
        <taxon>Janibacter</taxon>
    </lineage>
</organism>
<reference evidence="3 4" key="1">
    <citation type="submission" date="2020-07" db="EMBL/GenBank/DDBJ databases">
        <title>Sequencing the genomes of 1000 actinobacteria strains.</title>
        <authorList>
            <person name="Klenk H.-P."/>
        </authorList>
    </citation>
    <scope>NUCLEOTIDE SEQUENCE [LARGE SCALE GENOMIC DNA]</scope>
    <source>
        <strain evidence="3 4">DSM 24723</strain>
    </source>
</reference>
<proteinExistence type="predicted"/>
<dbReference type="RefSeq" id="WP_179463572.1">
    <property type="nucleotide sequence ID" value="NZ_JACBZX010000001.1"/>
</dbReference>
<dbReference type="CDD" id="cd02440">
    <property type="entry name" value="AdoMet_MTases"/>
    <property type="match status" value="1"/>
</dbReference>
<dbReference type="PANTHER" id="PTHR43861">
    <property type="entry name" value="TRANS-ACONITATE 2-METHYLTRANSFERASE-RELATED"/>
    <property type="match status" value="1"/>
</dbReference>
<evidence type="ECO:0000313" key="4">
    <source>
        <dbReference type="Proteomes" id="UP000592181"/>
    </source>
</evidence>
<dbReference type="Proteomes" id="UP000592181">
    <property type="component" value="Unassembled WGS sequence"/>
</dbReference>
<keyword evidence="4" id="KW-1185">Reference proteome</keyword>
<name>A0A852X7H7_9MICO</name>
<dbReference type="GO" id="GO:0032259">
    <property type="term" value="P:methylation"/>
    <property type="evidence" value="ECO:0007669"/>
    <property type="project" value="UniProtKB-KW"/>
</dbReference>
<accession>A0A852X7H7</accession>